<accession>A0AA41Z370</accession>
<dbReference type="PRINTS" id="PR00420">
    <property type="entry name" value="RNGMNOXGNASE"/>
</dbReference>
<dbReference type="PANTHER" id="PTHR13847">
    <property type="entry name" value="SARCOSINE DEHYDROGENASE-RELATED"/>
    <property type="match status" value="1"/>
</dbReference>
<keyword evidence="1" id="KW-0560">Oxidoreductase</keyword>
<proteinExistence type="predicted"/>
<evidence type="ECO:0000313" key="4">
    <source>
        <dbReference type="Proteomes" id="UP001165667"/>
    </source>
</evidence>
<keyword evidence="4" id="KW-1185">Reference proteome</keyword>
<evidence type="ECO:0000256" key="1">
    <source>
        <dbReference type="ARBA" id="ARBA00023002"/>
    </source>
</evidence>
<dbReference type="EMBL" id="JAMOIM010000042">
    <property type="protein sequence ID" value="MCW6512172.1"/>
    <property type="molecule type" value="Genomic_DNA"/>
</dbReference>
<dbReference type="Pfam" id="PF01266">
    <property type="entry name" value="DAO"/>
    <property type="match status" value="1"/>
</dbReference>
<name>A0AA41Z370_9HYPH</name>
<dbReference type="GO" id="GO:0016491">
    <property type="term" value="F:oxidoreductase activity"/>
    <property type="evidence" value="ECO:0007669"/>
    <property type="project" value="UniProtKB-KW"/>
</dbReference>
<dbReference type="Proteomes" id="UP001165667">
    <property type="component" value="Unassembled WGS sequence"/>
</dbReference>
<dbReference type="InterPro" id="IPR006076">
    <property type="entry name" value="FAD-dep_OxRdtase"/>
</dbReference>
<dbReference type="PANTHER" id="PTHR13847:SF281">
    <property type="entry name" value="FAD DEPENDENT OXIDOREDUCTASE DOMAIN-CONTAINING PROTEIN"/>
    <property type="match status" value="1"/>
</dbReference>
<dbReference type="RefSeq" id="WP_282588548.1">
    <property type="nucleotide sequence ID" value="NZ_JAMOIM010000042.1"/>
</dbReference>
<reference evidence="3" key="1">
    <citation type="submission" date="2022-05" db="EMBL/GenBank/DDBJ databases">
        <authorList>
            <person name="Pankratov T."/>
        </authorList>
    </citation>
    <scope>NUCLEOTIDE SEQUENCE</scope>
    <source>
        <strain evidence="3">BP6-180914</strain>
    </source>
</reference>
<dbReference type="Gene3D" id="3.50.50.60">
    <property type="entry name" value="FAD/NAD(P)-binding domain"/>
    <property type="match status" value="1"/>
</dbReference>
<dbReference type="Gene3D" id="3.30.9.10">
    <property type="entry name" value="D-Amino Acid Oxidase, subunit A, domain 2"/>
    <property type="match status" value="1"/>
</dbReference>
<dbReference type="InterPro" id="IPR036188">
    <property type="entry name" value="FAD/NAD-bd_sf"/>
</dbReference>
<evidence type="ECO:0000259" key="2">
    <source>
        <dbReference type="Pfam" id="PF01266"/>
    </source>
</evidence>
<evidence type="ECO:0000313" key="3">
    <source>
        <dbReference type="EMBL" id="MCW6512172.1"/>
    </source>
</evidence>
<organism evidence="3 4">
    <name type="scientific">Lichenifustis flavocetrariae</name>
    <dbReference type="NCBI Taxonomy" id="2949735"/>
    <lineage>
        <taxon>Bacteria</taxon>
        <taxon>Pseudomonadati</taxon>
        <taxon>Pseudomonadota</taxon>
        <taxon>Alphaproteobacteria</taxon>
        <taxon>Hyphomicrobiales</taxon>
        <taxon>Lichenihabitantaceae</taxon>
        <taxon>Lichenifustis</taxon>
    </lineage>
</organism>
<gene>
    <name evidence="3" type="ORF">M8523_30035</name>
</gene>
<dbReference type="SUPFAM" id="SSF51905">
    <property type="entry name" value="FAD/NAD(P)-binding domain"/>
    <property type="match status" value="1"/>
</dbReference>
<dbReference type="AlphaFoldDB" id="A0AA41Z370"/>
<protein>
    <submittedName>
        <fullName evidence="3">FAD-binding oxidoreductase</fullName>
    </submittedName>
</protein>
<feature type="domain" description="FAD dependent oxidoreductase" evidence="2">
    <location>
        <begin position="41"/>
        <end position="382"/>
    </location>
</feature>
<sequence length="404" mass="42479">MTHQPPRSDRSIAIDVDSPFWALTAPPAPSTTPLREDAAVDVVVVGAGLLGLSTAIHLAESGARVAVVEAHEPGAGSSGRNTGFVIPNFPSPLGPAAAIDAFGVEAGEWLVSNVGGAADFLFRLTERLGIACEQDQIGWAQAAHADEMLNGLESIAKGWQAHGFPIELLDADATAALLGFTRYRGCMMFRRGGQLNPLAYVRGLANAAIDLGVALYTRSPVLGTERSGPDWVVRTPLAHLRAGQVVLTLNVATDGLINLGHAPLRISHMRQTATAPLPPTSPYKGPSLPFSDTAPHPNFALRTTRDGRLVTGGDPELAHRRLTGLLPPGQSIEIAYTWGGDTAHTADLLPRFEEPAPGLFSAIGCNGRGVAMASMMGALVAEHLSDPLRSKGLLLRLGRPVRGF</sequence>
<dbReference type="GO" id="GO:0005737">
    <property type="term" value="C:cytoplasm"/>
    <property type="evidence" value="ECO:0007669"/>
    <property type="project" value="TreeGrafter"/>
</dbReference>
<comment type="caution">
    <text evidence="3">The sequence shown here is derived from an EMBL/GenBank/DDBJ whole genome shotgun (WGS) entry which is preliminary data.</text>
</comment>